<keyword evidence="3" id="KW-1185">Reference proteome</keyword>
<sequence length="223" mass="23937">MADEPDGWITRDGKRIPIFKKRGNAGAVVLAGVVALGAVSGGAGISTIGEVTGSTASGQSVSVRKSEGRRDAKRGDTDSAWRRFKMRERRRSPKQQAECVLSSFGEVREYFLQHRCTSMEKILLAVEDDSGNMAVISVVWTGFSRSRDAGSFKTLMDKHGTGDIAPLGGTVLDMADIHFEGHNYGSDRNGNIITTAEAETATGYLDPEVLDALAEVAAYLPKP</sequence>
<reference evidence="2 3" key="1">
    <citation type="submission" date="2018-10" db="EMBL/GenBank/DDBJ databases">
        <title>Sequencing the genomes of 1000 actinobacteria strains.</title>
        <authorList>
            <person name="Klenk H.-P."/>
        </authorList>
    </citation>
    <scope>NUCLEOTIDE SEQUENCE [LARGE SCALE GENOMIC DNA]</scope>
    <source>
        <strain evidence="2 3">DSM 43911</strain>
    </source>
</reference>
<feature type="compositionally biased region" description="Basic and acidic residues" evidence="1">
    <location>
        <begin position="64"/>
        <end position="77"/>
    </location>
</feature>
<proteinExistence type="predicted"/>
<evidence type="ECO:0000313" key="3">
    <source>
        <dbReference type="Proteomes" id="UP000272729"/>
    </source>
</evidence>
<gene>
    <name evidence="2" type="ORF">DFJ66_0647</name>
</gene>
<protein>
    <submittedName>
        <fullName evidence="2">Uncharacterized protein</fullName>
    </submittedName>
</protein>
<name>A0A495X0I9_9PSEU</name>
<feature type="region of interest" description="Disordered" evidence="1">
    <location>
        <begin position="56"/>
        <end position="77"/>
    </location>
</feature>
<dbReference type="EMBL" id="RBXR01000001">
    <property type="protein sequence ID" value="RKT67472.1"/>
    <property type="molecule type" value="Genomic_DNA"/>
</dbReference>
<evidence type="ECO:0000313" key="2">
    <source>
        <dbReference type="EMBL" id="RKT67472.1"/>
    </source>
</evidence>
<dbReference type="AlphaFoldDB" id="A0A495X0I9"/>
<comment type="caution">
    <text evidence="2">The sequence shown here is derived from an EMBL/GenBank/DDBJ whole genome shotgun (WGS) entry which is preliminary data.</text>
</comment>
<organism evidence="2 3">
    <name type="scientific">Saccharothrix variisporea</name>
    <dbReference type="NCBI Taxonomy" id="543527"/>
    <lineage>
        <taxon>Bacteria</taxon>
        <taxon>Bacillati</taxon>
        <taxon>Actinomycetota</taxon>
        <taxon>Actinomycetes</taxon>
        <taxon>Pseudonocardiales</taxon>
        <taxon>Pseudonocardiaceae</taxon>
        <taxon>Saccharothrix</taxon>
    </lineage>
</organism>
<evidence type="ECO:0000256" key="1">
    <source>
        <dbReference type="SAM" id="MobiDB-lite"/>
    </source>
</evidence>
<dbReference type="RefSeq" id="WP_121217778.1">
    <property type="nucleotide sequence ID" value="NZ_JBIUBA010000009.1"/>
</dbReference>
<dbReference type="OrthoDB" id="3470137at2"/>
<dbReference type="Proteomes" id="UP000272729">
    <property type="component" value="Unassembled WGS sequence"/>
</dbReference>
<accession>A0A495X0I9</accession>